<protein>
    <submittedName>
        <fullName evidence="1">Uncharacterized protein</fullName>
    </submittedName>
</protein>
<dbReference type="Proteomes" id="UP001064048">
    <property type="component" value="Chromosome 13"/>
</dbReference>
<comment type="caution">
    <text evidence="1">The sequence shown here is derived from an EMBL/GenBank/DDBJ whole genome shotgun (WGS) entry which is preliminary data.</text>
</comment>
<dbReference type="EMBL" id="CM046113">
    <property type="protein sequence ID" value="KAI8421314.1"/>
    <property type="molecule type" value="Genomic_DNA"/>
</dbReference>
<name>A0ACC0JB40_CHOFU</name>
<sequence>MATLHYAKHRKWCGAEAAECSHPTTKRRTKAATDAQPIHIKPCTDSLTGVRPVVKVEDEGALLGRLGRLQGALRGGAAAAPARVASSIRGYLSDKVGSLQLRDTDKKDSIPLKIWYQLPGTVFTERYSLGIFKKRANQSLKGPATHL</sequence>
<proteinExistence type="predicted"/>
<evidence type="ECO:0000313" key="1">
    <source>
        <dbReference type="EMBL" id="KAI8421314.1"/>
    </source>
</evidence>
<evidence type="ECO:0000313" key="2">
    <source>
        <dbReference type="Proteomes" id="UP001064048"/>
    </source>
</evidence>
<accession>A0ACC0JB40</accession>
<gene>
    <name evidence="1" type="ORF">MSG28_008345</name>
</gene>
<reference evidence="1 2" key="1">
    <citation type="journal article" date="2022" name="Genome Biol. Evol.">
        <title>The Spruce Budworm Genome: Reconstructing the Evolutionary History of Antifreeze Proteins.</title>
        <authorList>
            <person name="Beliveau C."/>
            <person name="Gagne P."/>
            <person name="Picq S."/>
            <person name="Vernygora O."/>
            <person name="Keeling C.I."/>
            <person name="Pinkney K."/>
            <person name="Doucet D."/>
            <person name="Wen F."/>
            <person name="Johnston J.S."/>
            <person name="Maaroufi H."/>
            <person name="Boyle B."/>
            <person name="Laroche J."/>
            <person name="Dewar K."/>
            <person name="Juretic N."/>
            <person name="Blackburn G."/>
            <person name="Nisole A."/>
            <person name="Brunet B."/>
            <person name="Brandao M."/>
            <person name="Lumley L."/>
            <person name="Duan J."/>
            <person name="Quan G."/>
            <person name="Lucarotti C.J."/>
            <person name="Roe A.D."/>
            <person name="Sperling F.A.H."/>
            <person name="Levesque R.C."/>
            <person name="Cusson M."/>
        </authorList>
    </citation>
    <scope>NUCLEOTIDE SEQUENCE [LARGE SCALE GENOMIC DNA]</scope>
    <source>
        <strain evidence="1">Glfc:IPQL:Cfum</strain>
    </source>
</reference>
<organism evidence="1 2">
    <name type="scientific">Choristoneura fumiferana</name>
    <name type="common">Spruce budworm moth</name>
    <name type="synonym">Archips fumiferana</name>
    <dbReference type="NCBI Taxonomy" id="7141"/>
    <lineage>
        <taxon>Eukaryota</taxon>
        <taxon>Metazoa</taxon>
        <taxon>Ecdysozoa</taxon>
        <taxon>Arthropoda</taxon>
        <taxon>Hexapoda</taxon>
        <taxon>Insecta</taxon>
        <taxon>Pterygota</taxon>
        <taxon>Neoptera</taxon>
        <taxon>Endopterygota</taxon>
        <taxon>Lepidoptera</taxon>
        <taxon>Glossata</taxon>
        <taxon>Ditrysia</taxon>
        <taxon>Tortricoidea</taxon>
        <taxon>Tortricidae</taxon>
        <taxon>Tortricinae</taxon>
        <taxon>Choristoneura</taxon>
    </lineage>
</organism>
<keyword evidence="2" id="KW-1185">Reference proteome</keyword>